<dbReference type="Pfam" id="PF00118">
    <property type="entry name" value="Cpn60_TCP1"/>
    <property type="match status" value="1"/>
</dbReference>
<protein>
    <submittedName>
        <fullName evidence="4">Uncharacterized protein</fullName>
    </submittedName>
</protein>
<name>A0A1E3P3W3_WICAA</name>
<dbReference type="InterPro" id="IPR001844">
    <property type="entry name" value="Cpn60/GroEL"/>
</dbReference>
<keyword evidence="2" id="KW-0143">Chaperone</keyword>
<sequence>MLRFQKSSAALGRRGIKTIHKDLKFSNSARIAVLRGAEKVYNAVSVTLGPKGRNVLMEQKYNFPKITKDGYSIAQELTFNNRFENMGCQLIKDVTNKSNLESGDGTTTSTVLAYNILNSSLRHVSVGANPTEIRNGVQLAINKVIEYLESQKQSITSSTQMKQIAVVSSNGDEELGGLIAEAIEQVGKDGIVTIENGNKLENDLVVSKGLRFDQGFINPQFGDVSKPSSKVEYENPLILLYKGELKNSQDILPPLNHAQRSKRPLLIIAEGLTGDALAISILNKLRGQVEVVAVKAPGYGEHRAQYFQDLEAATGSKILDPETGDVASTATKEVFGSAGSIVISPKETIIIDGKGEKSKIDERIELIETKLNDPATSFSDSEQLQKRLSKLKGGAAIIKPGGATHFEVKEKKDRLDDALSSTKAALRSGFLPGGGVALLKASVELNNADFGNVSFDTKRGIDIVKKSLASPFNKILSNSGLEGDQLKGKLEGKAFSYGINAQTGELVDLYEAGIIDPFSTIKGALVNASGVTSLLSTTEVAIASVLGEKEGF</sequence>
<evidence type="ECO:0000256" key="2">
    <source>
        <dbReference type="ARBA" id="ARBA00023186"/>
    </source>
</evidence>
<dbReference type="Gene3D" id="1.10.560.10">
    <property type="entry name" value="GroEL-like equatorial domain"/>
    <property type="match status" value="1"/>
</dbReference>
<dbReference type="NCBIfam" id="NF000592">
    <property type="entry name" value="PRK00013.1"/>
    <property type="match status" value="1"/>
</dbReference>
<evidence type="ECO:0000256" key="3">
    <source>
        <dbReference type="RuleBase" id="RU000418"/>
    </source>
</evidence>
<organism evidence="4 5">
    <name type="scientific">Wickerhamomyces anomalus (strain ATCC 58044 / CBS 1984 / NCYC 433 / NRRL Y-366-8)</name>
    <name type="common">Yeast</name>
    <name type="synonym">Hansenula anomala</name>
    <dbReference type="NCBI Taxonomy" id="683960"/>
    <lineage>
        <taxon>Eukaryota</taxon>
        <taxon>Fungi</taxon>
        <taxon>Dikarya</taxon>
        <taxon>Ascomycota</taxon>
        <taxon>Saccharomycotina</taxon>
        <taxon>Saccharomycetes</taxon>
        <taxon>Phaffomycetales</taxon>
        <taxon>Wickerhamomycetaceae</taxon>
        <taxon>Wickerhamomyces</taxon>
    </lineage>
</organism>
<comment type="similarity">
    <text evidence="1 3">Belongs to the chaperonin (HSP60) family.</text>
</comment>
<dbReference type="InterPro" id="IPR027410">
    <property type="entry name" value="TCP-1-like_intermed_sf"/>
</dbReference>
<dbReference type="CDD" id="cd03344">
    <property type="entry name" value="GroEL"/>
    <property type="match status" value="1"/>
</dbReference>
<keyword evidence="5" id="KW-1185">Reference proteome</keyword>
<dbReference type="GO" id="GO:0042026">
    <property type="term" value="P:protein refolding"/>
    <property type="evidence" value="ECO:0007669"/>
    <property type="project" value="InterPro"/>
</dbReference>
<dbReference type="NCBIfam" id="NF009488">
    <property type="entry name" value="PRK12850.1"/>
    <property type="match status" value="1"/>
</dbReference>
<dbReference type="STRING" id="683960.A0A1E3P3W3"/>
<dbReference type="InterPro" id="IPR027413">
    <property type="entry name" value="GROEL-like_equatorial_sf"/>
</dbReference>
<dbReference type="GO" id="GO:0051082">
    <property type="term" value="F:unfolded protein binding"/>
    <property type="evidence" value="ECO:0007669"/>
    <property type="project" value="UniProtKB-ARBA"/>
</dbReference>
<dbReference type="FunFam" id="3.50.7.10:FF:000001">
    <property type="entry name" value="60 kDa chaperonin"/>
    <property type="match status" value="1"/>
</dbReference>
<dbReference type="SUPFAM" id="SSF48592">
    <property type="entry name" value="GroEL equatorial domain-like"/>
    <property type="match status" value="1"/>
</dbReference>
<dbReference type="Proteomes" id="UP000094112">
    <property type="component" value="Unassembled WGS sequence"/>
</dbReference>
<dbReference type="RefSeq" id="XP_019039393.1">
    <property type="nucleotide sequence ID" value="XM_019182727.1"/>
</dbReference>
<accession>A0A1E3P3W3</accession>
<dbReference type="SUPFAM" id="SSF54849">
    <property type="entry name" value="GroEL-intermediate domain like"/>
    <property type="match status" value="2"/>
</dbReference>
<dbReference type="GO" id="GO:0005737">
    <property type="term" value="C:cytoplasm"/>
    <property type="evidence" value="ECO:0007669"/>
    <property type="project" value="UniProtKB-ARBA"/>
</dbReference>
<dbReference type="InterPro" id="IPR027409">
    <property type="entry name" value="GroEL-like_apical_dom_sf"/>
</dbReference>
<dbReference type="AlphaFoldDB" id="A0A1E3P3W3"/>
<dbReference type="Gene3D" id="3.30.260.10">
    <property type="entry name" value="TCP-1-like chaperonin intermediate domain"/>
    <property type="match status" value="1"/>
</dbReference>
<dbReference type="SUPFAM" id="SSF52029">
    <property type="entry name" value="GroEL apical domain-like"/>
    <property type="match status" value="1"/>
</dbReference>
<dbReference type="GO" id="GO:0140662">
    <property type="term" value="F:ATP-dependent protein folding chaperone"/>
    <property type="evidence" value="ECO:0007669"/>
    <property type="project" value="InterPro"/>
</dbReference>
<dbReference type="OrthoDB" id="1733909at2759"/>
<dbReference type="EMBL" id="KV454210">
    <property type="protein sequence ID" value="ODQ60186.1"/>
    <property type="molecule type" value="Genomic_DNA"/>
</dbReference>
<dbReference type="InterPro" id="IPR002423">
    <property type="entry name" value="Cpn60/GroEL/TCP-1"/>
</dbReference>
<dbReference type="Gene3D" id="3.50.7.10">
    <property type="entry name" value="GroEL"/>
    <property type="match status" value="1"/>
</dbReference>
<dbReference type="GO" id="GO:0005524">
    <property type="term" value="F:ATP binding"/>
    <property type="evidence" value="ECO:0007669"/>
    <property type="project" value="InterPro"/>
</dbReference>
<reference evidence="4 5" key="1">
    <citation type="journal article" date="2016" name="Proc. Natl. Acad. Sci. U.S.A.">
        <title>Comparative genomics of biotechnologically important yeasts.</title>
        <authorList>
            <person name="Riley R."/>
            <person name="Haridas S."/>
            <person name="Wolfe K.H."/>
            <person name="Lopes M.R."/>
            <person name="Hittinger C.T."/>
            <person name="Goeker M."/>
            <person name="Salamov A.A."/>
            <person name="Wisecaver J.H."/>
            <person name="Long T.M."/>
            <person name="Calvey C.H."/>
            <person name="Aerts A.L."/>
            <person name="Barry K.W."/>
            <person name="Choi C."/>
            <person name="Clum A."/>
            <person name="Coughlan A.Y."/>
            <person name="Deshpande S."/>
            <person name="Douglass A.P."/>
            <person name="Hanson S.J."/>
            <person name="Klenk H.-P."/>
            <person name="LaButti K.M."/>
            <person name="Lapidus A."/>
            <person name="Lindquist E.A."/>
            <person name="Lipzen A.M."/>
            <person name="Meier-Kolthoff J.P."/>
            <person name="Ohm R.A."/>
            <person name="Otillar R.P."/>
            <person name="Pangilinan J.L."/>
            <person name="Peng Y."/>
            <person name="Rokas A."/>
            <person name="Rosa C.A."/>
            <person name="Scheuner C."/>
            <person name="Sibirny A.A."/>
            <person name="Slot J.C."/>
            <person name="Stielow J.B."/>
            <person name="Sun H."/>
            <person name="Kurtzman C.P."/>
            <person name="Blackwell M."/>
            <person name="Grigoriev I.V."/>
            <person name="Jeffries T.W."/>
        </authorList>
    </citation>
    <scope>NUCLEOTIDE SEQUENCE [LARGE SCALE GENOMIC DNA]</scope>
    <source>
        <strain evidence="5">ATCC 58044 / CBS 1984 / NCYC 433 / NRRL Y-366-8</strain>
    </source>
</reference>
<evidence type="ECO:0000313" key="4">
    <source>
        <dbReference type="EMBL" id="ODQ60186.1"/>
    </source>
</evidence>
<dbReference type="PRINTS" id="PR00298">
    <property type="entry name" value="CHAPERONIN60"/>
</dbReference>
<gene>
    <name evidence="4" type="ORF">WICANDRAFT_53960</name>
</gene>
<dbReference type="PANTHER" id="PTHR45633">
    <property type="entry name" value="60 KDA HEAT SHOCK PROTEIN, MITOCHONDRIAL"/>
    <property type="match status" value="1"/>
</dbReference>
<dbReference type="GeneID" id="30199973"/>
<proteinExistence type="inferred from homology"/>
<dbReference type="NCBIfam" id="NF009487">
    <property type="entry name" value="PRK12849.1"/>
    <property type="match status" value="1"/>
</dbReference>
<dbReference type="NCBIfam" id="NF009489">
    <property type="entry name" value="PRK12851.1"/>
    <property type="match status" value="1"/>
</dbReference>
<evidence type="ECO:0000256" key="1">
    <source>
        <dbReference type="ARBA" id="ARBA00006607"/>
    </source>
</evidence>
<evidence type="ECO:0000313" key="5">
    <source>
        <dbReference type="Proteomes" id="UP000094112"/>
    </source>
</evidence>